<feature type="compositionally biased region" description="Polar residues" evidence="2">
    <location>
        <begin position="348"/>
        <end position="359"/>
    </location>
</feature>
<feature type="compositionally biased region" description="Polar residues" evidence="2">
    <location>
        <begin position="201"/>
        <end position="234"/>
    </location>
</feature>
<keyword evidence="5" id="KW-1185">Reference proteome</keyword>
<feature type="compositionally biased region" description="Polar residues" evidence="2">
    <location>
        <begin position="142"/>
        <end position="156"/>
    </location>
</feature>
<protein>
    <recommendedName>
        <fullName evidence="3">Chromo domain-containing protein</fullName>
    </recommendedName>
</protein>
<evidence type="ECO:0000313" key="5">
    <source>
        <dbReference type="Proteomes" id="UP001220256"/>
    </source>
</evidence>
<evidence type="ECO:0000256" key="1">
    <source>
        <dbReference type="ARBA" id="ARBA00011353"/>
    </source>
</evidence>
<dbReference type="CDD" id="cd18966">
    <property type="entry name" value="chromodomain"/>
    <property type="match status" value="1"/>
</dbReference>
<evidence type="ECO:0000313" key="4">
    <source>
        <dbReference type="EMBL" id="KAJ5282865.1"/>
    </source>
</evidence>
<dbReference type="Proteomes" id="UP001220256">
    <property type="component" value="Unassembled WGS sequence"/>
</dbReference>
<feature type="region of interest" description="Disordered" evidence="2">
    <location>
        <begin position="443"/>
        <end position="546"/>
    </location>
</feature>
<dbReference type="PROSITE" id="PS50013">
    <property type="entry name" value="CHROMO_2"/>
    <property type="match status" value="1"/>
</dbReference>
<feature type="region of interest" description="Disordered" evidence="2">
    <location>
        <begin position="118"/>
        <end position="418"/>
    </location>
</feature>
<feature type="compositionally biased region" description="Basic and acidic residues" evidence="2">
    <location>
        <begin position="280"/>
        <end position="291"/>
    </location>
</feature>
<evidence type="ECO:0000259" key="3">
    <source>
        <dbReference type="PROSITE" id="PS50013"/>
    </source>
</evidence>
<feature type="compositionally biased region" description="Basic residues" evidence="2">
    <location>
        <begin position="123"/>
        <end position="140"/>
    </location>
</feature>
<dbReference type="InterPro" id="IPR016197">
    <property type="entry name" value="Chromo-like_dom_sf"/>
</dbReference>
<comment type="caution">
    <text evidence="4">The sequence shown here is derived from an EMBL/GenBank/DDBJ whole genome shotgun (WGS) entry which is preliminary data.</text>
</comment>
<proteinExistence type="predicted"/>
<dbReference type="EMBL" id="JAPVEB010000001">
    <property type="protein sequence ID" value="KAJ5282865.1"/>
    <property type="molecule type" value="Genomic_DNA"/>
</dbReference>
<feature type="domain" description="Chromo" evidence="3">
    <location>
        <begin position="39"/>
        <end position="95"/>
    </location>
</feature>
<name>A0ABQ8WV71_PENCH</name>
<dbReference type="Gene3D" id="2.40.50.40">
    <property type="match status" value="1"/>
</dbReference>
<feature type="compositionally biased region" description="Pro residues" evidence="2">
    <location>
        <begin position="526"/>
        <end position="544"/>
    </location>
</feature>
<comment type="subunit">
    <text evidence="1">Component of the NuA4 histone acetyltransferase complex.</text>
</comment>
<dbReference type="SUPFAM" id="SSF54160">
    <property type="entry name" value="Chromo domain-like"/>
    <property type="match status" value="1"/>
</dbReference>
<sequence length="615" mass="66499">MASHSEMGDAPDQNEIGDVDSLASTVESDPEAEYLVNDIHAERRFYVEPDSEDDEGVFITQYLVEWTGYSMDRCSWEPREMFTSEETLDAWEKKKKQIVEGKLKPSFNLKSWEKKMAQLEKTTKKRKEARRRKREQRARQKSLPQAESSRLANSDTIDAHEPEAGVASDRAPSPPSVDSTIQALFVPAETPPPSKAVARQWLQQIAPPTSDTSSAQTPGNEPPGSTTMVPQAETTLDKPNSRLAKRLNTKHKPPARPKSPPQAAKPALSSFGTGPGTKRAYRENKWSERAPDLSQMELMKPSEFPPRTNIGATTSVVGPSVTSPKSPKAANQPASENSVSLTCPLKAGQTNGKATTQPQKPAVLAPSSVMAPPESRSSKLSPTVSISSSATQPKPLPQTNLTQPVDSVDPTVSTFSPRGQYRLAYRPFGLASHSLPPAVLSGARAKATSKKPAGLSDSPTVLSPAIPTRARAIPNLERPTENRGSRDSRETVRGHDTYRLESAYSTVRADTYRPSDLSRQPSPSRWSPPPRRSSPLRRSPPPPKVALTTFSSAIAISMVTTTSPAISTPTFTTTSSAIAIPMVTTTSAVVAPPTITTLPKVTITVPQSTVKVLSP</sequence>
<feature type="compositionally biased region" description="Polar residues" evidence="2">
    <location>
        <begin position="310"/>
        <end position="325"/>
    </location>
</feature>
<dbReference type="InterPro" id="IPR000953">
    <property type="entry name" value="Chromo/chromo_shadow_dom"/>
</dbReference>
<feature type="region of interest" description="Disordered" evidence="2">
    <location>
        <begin position="1"/>
        <end position="30"/>
    </location>
</feature>
<dbReference type="Pfam" id="PF00385">
    <property type="entry name" value="Chromo"/>
    <property type="match status" value="1"/>
</dbReference>
<feature type="compositionally biased region" description="Polar residues" evidence="2">
    <location>
        <begin position="378"/>
        <end position="417"/>
    </location>
</feature>
<feature type="compositionally biased region" description="Polar residues" evidence="2">
    <location>
        <begin position="332"/>
        <end position="341"/>
    </location>
</feature>
<feature type="compositionally biased region" description="Basic residues" evidence="2">
    <location>
        <begin position="243"/>
        <end position="255"/>
    </location>
</feature>
<gene>
    <name evidence="4" type="ORF">N7505_000845</name>
</gene>
<accession>A0ABQ8WV71</accession>
<dbReference type="InterPro" id="IPR023780">
    <property type="entry name" value="Chromo_domain"/>
</dbReference>
<organism evidence="4 5">
    <name type="scientific">Penicillium chrysogenum</name>
    <name type="common">Penicillium notatum</name>
    <dbReference type="NCBI Taxonomy" id="5076"/>
    <lineage>
        <taxon>Eukaryota</taxon>
        <taxon>Fungi</taxon>
        <taxon>Dikarya</taxon>
        <taxon>Ascomycota</taxon>
        <taxon>Pezizomycotina</taxon>
        <taxon>Eurotiomycetes</taxon>
        <taxon>Eurotiomycetidae</taxon>
        <taxon>Eurotiales</taxon>
        <taxon>Aspergillaceae</taxon>
        <taxon>Penicillium</taxon>
        <taxon>Penicillium chrysogenum species complex</taxon>
    </lineage>
</organism>
<evidence type="ECO:0000256" key="2">
    <source>
        <dbReference type="SAM" id="MobiDB-lite"/>
    </source>
</evidence>
<reference evidence="4 5" key="1">
    <citation type="journal article" date="2023" name="IMA Fungus">
        <title>Comparative genomic study of the Penicillium genus elucidates a diverse pangenome and 15 lateral gene transfer events.</title>
        <authorList>
            <person name="Petersen C."/>
            <person name="Sorensen T."/>
            <person name="Nielsen M.R."/>
            <person name="Sondergaard T.E."/>
            <person name="Sorensen J.L."/>
            <person name="Fitzpatrick D.A."/>
            <person name="Frisvad J.C."/>
            <person name="Nielsen K.L."/>
        </authorList>
    </citation>
    <scope>NUCLEOTIDE SEQUENCE [LARGE SCALE GENOMIC DNA]</scope>
    <source>
        <strain evidence="4 5">IBT 3361</strain>
    </source>
</reference>
<feature type="compositionally biased region" description="Basic and acidic residues" evidence="2">
    <location>
        <begin position="478"/>
        <end position="499"/>
    </location>
</feature>